<dbReference type="EMBL" id="CWQY01000017">
    <property type="protein sequence ID" value="CSC88988.1"/>
    <property type="molecule type" value="Genomic_DNA"/>
</dbReference>
<sequence length="153" mass="16338">MDLSSSTQLCIPNIRFKPLSGFIFDSLGIAASAEKLIPPTPAAPIKAAINKVLRIMSKGNSRLTSEPPMMSNSLPRSKISSRLSSKRRCMATINPLAKISPNHIKETAPTTNTETEANSFERATWPFSLACCNLRGVASSVLSCPSDSAKSAS</sequence>
<reference evidence="1 2" key="1">
    <citation type="submission" date="2015-07" db="EMBL/GenBank/DDBJ databases">
        <authorList>
            <consortium name="Pathogen Informatics"/>
        </authorList>
    </citation>
    <scope>NUCLEOTIDE SEQUENCE [LARGE SCALE GENOMIC DNA]</scope>
    <source>
        <strain evidence="1 2">A316</strain>
    </source>
</reference>
<dbReference type="Proteomes" id="UP000041770">
    <property type="component" value="Unassembled WGS sequence"/>
</dbReference>
<accession>A0A655ZYR6</accession>
<dbReference type="AlphaFoldDB" id="A0A655ZYR6"/>
<protein>
    <submittedName>
        <fullName evidence="1">Uncharacterized protein</fullName>
    </submittedName>
</protein>
<name>A0A655ZYR6_VIBCL</name>
<organism evidence="1 2">
    <name type="scientific">Vibrio cholerae</name>
    <dbReference type="NCBI Taxonomy" id="666"/>
    <lineage>
        <taxon>Bacteria</taxon>
        <taxon>Pseudomonadati</taxon>
        <taxon>Pseudomonadota</taxon>
        <taxon>Gammaproteobacteria</taxon>
        <taxon>Vibrionales</taxon>
        <taxon>Vibrionaceae</taxon>
        <taxon>Vibrio</taxon>
    </lineage>
</organism>
<gene>
    <name evidence="1" type="ORF">ERS013200_02548</name>
</gene>
<proteinExistence type="predicted"/>
<evidence type="ECO:0000313" key="2">
    <source>
        <dbReference type="Proteomes" id="UP000041770"/>
    </source>
</evidence>
<evidence type="ECO:0000313" key="1">
    <source>
        <dbReference type="EMBL" id="CSC88988.1"/>
    </source>
</evidence>